<evidence type="ECO:0000313" key="8">
    <source>
        <dbReference type="EMBL" id="KAJ7225711.1"/>
    </source>
</evidence>
<gene>
    <name evidence="8" type="ORF">GGX14DRAFT_640510</name>
</gene>
<dbReference type="PROSITE" id="PS51387">
    <property type="entry name" value="FAD_PCMH"/>
    <property type="match status" value="1"/>
</dbReference>
<dbReference type="PANTHER" id="PTHR43716:SF1">
    <property type="entry name" value="D-2-HYDROXYGLUTARATE DEHYDROGENASE, MITOCHONDRIAL"/>
    <property type="match status" value="1"/>
</dbReference>
<dbReference type="Proteomes" id="UP001219525">
    <property type="component" value="Unassembled WGS sequence"/>
</dbReference>
<evidence type="ECO:0000256" key="2">
    <source>
        <dbReference type="ARBA" id="ARBA00008000"/>
    </source>
</evidence>
<comment type="catalytic activity">
    <reaction evidence="6">
        <text>(R)-lactate + 2 Fe(III)-[cytochrome c] = 2 Fe(II)-[cytochrome c] + pyruvate + 2 H(+)</text>
        <dbReference type="Rhea" id="RHEA:13521"/>
        <dbReference type="Rhea" id="RHEA-COMP:10350"/>
        <dbReference type="Rhea" id="RHEA-COMP:14399"/>
        <dbReference type="ChEBI" id="CHEBI:15361"/>
        <dbReference type="ChEBI" id="CHEBI:15378"/>
        <dbReference type="ChEBI" id="CHEBI:16004"/>
        <dbReference type="ChEBI" id="CHEBI:29033"/>
        <dbReference type="ChEBI" id="CHEBI:29034"/>
        <dbReference type="EC" id="1.1.2.4"/>
    </reaction>
</comment>
<evidence type="ECO:0000313" key="9">
    <source>
        <dbReference type="Proteomes" id="UP001219525"/>
    </source>
</evidence>
<dbReference type="Gene3D" id="3.30.43.10">
    <property type="entry name" value="Uridine Diphospho-n-acetylenolpyruvylglucosamine Reductase, domain 2"/>
    <property type="match status" value="1"/>
</dbReference>
<dbReference type="Gene3D" id="3.30.70.2740">
    <property type="match status" value="1"/>
</dbReference>
<dbReference type="Gene3D" id="3.30.465.10">
    <property type="match status" value="1"/>
</dbReference>
<dbReference type="InterPro" id="IPR004113">
    <property type="entry name" value="FAD-bd_oxidored_4_C"/>
</dbReference>
<dbReference type="GO" id="GO:0004458">
    <property type="term" value="F:D-lactate dehydrogenase (cytochrome) activity"/>
    <property type="evidence" value="ECO:0007669"/>
    <property type="project" value="UniProtKB-EC"/>
</dbReference>
<evidence type="ECO:0000256" key="4">
    <source>
        <dbReference type="ARBA" id="ARBA00022827"/>
    </source>
</evidence>
<proteinExistence type="inferred from homology"/>
<dbReference type="GO" id="GO:0005739">
    <property type="term" value="C:mitochondrion"/>
    <property type="evidence" value="ECO:0007669"/>
    <property type="project" value="TreeGrafter"/>
</dbReference>
<dbReference type="InterPro" id="IPR051264">
    <property type="entry name" value="FAD-oxidored/transferase_4"/>
</dbReference>
<dbReference type="GO" id="GO:0071949">
    <property type="term" value="F:FAD binding"/>
    <property type="evidence" value="ECO:0007669"/>
    <property type="project" value="InterPro"/>
</dbReference>
<dbReference type="SUPFAM" id="SSF56176">
    <property type="entry name" value="FAD-binding/transporter-associated domain-like"/>
    <property type="match status" value="1"/>
</dbReference>
<dbReference type="Gene3D" id="1.10.45.10">
    <property type="entry name" value="Vanillyl-alcohol Oxidase, Chain A, domain 4"/>
    <property type="match status" value="1"/>
</dbReference>
<dbReference type="InterPro" id="IPR016167">
    <property type="entry name" value="FAD-bd_PCMH_sub1"/>
</dbReference>
<dbReference type="Gene3D" id="3.30.70.2190">
    <property type="match status" value="1"/>
</dbReference>
<dbReference type="InterPro" id="IPR006094">
    <property type="entry name" value="Oxid_FAD_bind_N"/>
</dbReference>
<dbReference type="InterPro" id="IPR016171">
    <property type="entry name" value="Vanillyl_alc_oxidase_C-sub2"/>
</dbReference>
<dbReference type="Pfam" id="PF02913">
    <property type="entry name" value="FAD-oxidase_C"/>
    <property type="match status" value="1"/>
</dbReference>
<dbReference type="FunFam" id="3.30.43.10:FF:000011">
    <property type="entry name" value="D-lactate dehydrogenase (Cytochrome)"/>
    <property type="match status" value="1"/>
</dbReference>
<keyword evidence="9" id="KW-1185">Reference proteome</keyword>
<evidence type="ECO:0000256" key="6">
    <source>
        <dbReference type="ARBA" id="ARBA00051436"/>
    </source>
</evidence>
<dbReference type="InterPro" id="IPR016169">
    <property type="entry name" value="FAD-bd_PCMH_sub2"/>
</dbReference>
<dbReference type="FunFam" id="3.30.465.10:FF:000053">
    <property type="entry name" value="D-lactate dehydrogenase (Cytochrome), putative"/>
    <property type="match status" value="1"/>
</dbReference>
<feature type="domain" description="FAD-binding PCMH-type" evidence="7">
    <location>
        <begin position="60"/>
        <end position="239"/>
    </location>
</feature>
<dbReference type="InterPro" id="IPR036318">
    <property type="entry name" value="FAD-bd_PCMH-like_sf"/>
</dbReference>
<dbReference type="SUPFAM" id="SSF55103">
    <property type="entry name" value="FAD-linked oxidases, C-terminal domain"/>
    <property type="match status" value="1"/>
</dbReference>
<comment type="caution">
    <text evidence="8">The sequence shown here is derived from an EMBL/GenBank/DDBJ whole genome shotgun (WGS) entry which is preliminary data.</text>
</comment>
<dbReference type="FunFam" id="1.10.45.10:FF:000001">
    <property type="entry name" value="D-lactate dehydrogenase mitochondrial"/>
    <property type="match status" value="1"/>
</dbReference>
<evidence type="ECO:0000256" key="5">
    <source>
        <dbReference type="ARBA" id="ARBA00023002"/>
    </source>
</evidence>
<keyword evidence="3" id="KW-0285">Flavoprotein</keyword>
<dbReference type="EMBL" id="JARJCW010000004">
    <property type="protein sequence ID" value="KAJ7225711.1"/>
    <property type="molecule type" value="Genomic_DNA"/>
</dbReference>
<dbReference type="Pfam" id="PF01565">
    <property type="entry name" value="FAD_binding_4"/>
    <property type="match status" value="1"/>
</dbReference>
<evidence type="ECO:0000259" key="7">
    <source>
        <dbReference type="PROSITE" id="PS51387"/>
    </source>
</evidence>
<dbReference type="InterPro" id="IPR016164">
    <property type="entry name" value="FAD-linked_Oxase-like_C"/>
</dbReference>
<dbReference type="InterPro" id="IPR016166">
    <property type="entry name" value="FAD-bd_PCMH"/>
</dbReference>
<evidence type="ECO:0000256" key="1">
    <source>
        <dbReference type="ARBA" id="ARBA00001974"/>
    </source>
</evidence>
<comment type="similarity">
    <text evidence="2">Belongs to the FAD-binding oxidoreductase/transferase type 4 family.</text>
</comment>
<keyword evidence="4" id="KW-0274">FAD</keyword>
<accession>A0AAD6YPP1</accession>
<organism evidence="8 9">
    <name type="scientific">Mycena pura</name>
    <dbReference type="NCBI Taxonomy" id="153505"/>
    <lineage>
        <taxon>Eukaryota</taxon>
        <taxon>Fungi</taxon>
        <taxon>Dikarya</taxon>
        <taxon>Basidiomycota</taxon>
        <taxon>Agaricomycotina</taxon>
        <taxon>Agaricomycetes</taxon>
        <taxon>Agaricomycetidae</taxon>
        <taxon>Agaricales</taxon>
        <taxon>Marasmiineae</taxon>
        <taxon>Mycenaceae</taxon>
        <taxon>Mycena</taxon>
    </lineage>
</organism>
<dbReference type="FunFam" id="3.30.70.2190:FF:000001">
    <property type="entry name" value="D-2-hydroxyglutarate dehydrogenase mitochondrial"/>
    <property type="match status" value="1"/>
</dbReference>
<dbReference type="AlphaFoldDB" id="A0AAD6YPP1"/>
<name>A0AAD6YPP1_9AGAR</name>
<keyword evidence="5" id="KW-0560">Oxidoreductase</keyword>
<sequence>MSRFIRHGLRWTRQYSSVGQKDIDHFRTILPPHAILTTLPPYNTQPDELDPYNNDWMQKYHGRATTVLKPKTTRQVSDIVRWCDSREIPIVPQGGNTGLVGGSVPLRDELVVSLANMNSVRSFDPVSGILVADAGCILQSLTDYVSPHNHIMPVDLGAKGSCHIGGNVATNAGGLRLLRYGSLHGSVLGLEVVLPDGTILDQLTSLRKDNTGYDLKQLFIGAEGTLGIITAVSILTAPSPQASNNVILALPHFDNVLPLYRAVKRQLSEILSAFEYIDRTAYELAVKHGQGRALADEDVAGAACFVLLETSGGRREHDEEKLNDLLTSLLEADKPLITTGVLSQNPAQFSSLWALREGVTEAVSKEGKAYKYDVSVPLASFQHVVDATREHLRSKGLLGEHSVKHVMGYGHVGDGNLHLNICATAYTQEIQDALEPFVYELVSSYHGSISAEHGIGAMKTHALHYSKSETSIAWMKKIKALFDPRGIMNPGKVLE</sequence>
<protein>
    <submittedName>
        <fullName evidence="8">FAD-binding domain-containing protein</fullName>
    </submittedName>
</protein>
<reference evidence="8" key="1">
    <citation type="submission" date="2023-03" db="EMBL/GenBank/DDBJ databases">
        <title>Massive genome expansion in bonnet fungi (Mycena s.s.) driven by repeated elements and novel gene families across ecological guilds.</title>
        <authorList>
            <consortium name="Lawrence Berkeley National Laboratory"/>
            <person name="Harder C.B."/>
            <person name="Miyauchi S."/>
            <person name="Viragh M."/>
            <person name="Kuo A."/>
            <person name="Thoen E."/>
            <person name="Andreopoulos B."/>
            <person name="Lu D."/>
            <person name="Skrede I."/>
            <person name="Drula E."/>
            <person name="Henrissat B."/>
            <person name="Morin E."/>
            <person name="Kohler A."/>
            <person name="Barry K."/>
            <person name="LaButti K."/>
            <person name="Morin E."/>
            <person name="Salamov A."/>
            <person name="Lipzen A."/>
            <person name="Mereny Z."/>
            <person name="Hegedus B."/>
            <person name="Baldrian P."/>
            <person name="Stursova M."/>
            <person name="Weitz H."/>
            <person name="Taylor A."/>
            <person name="Grigoriev I.V."/>
            <person name="Nagy L.G."/>
            <person name="Martin F."/>
            <person name="Kauserud H."/>
        </authorList>
    </citation>
    <scope>NUCLEOTIDE SEQUENCE</scope>
    <source>
        <strain evidence="8">9144</strain>
    </source>
</reference>
<dbReference type="PANTHER" id="PTHR43716">
    <property type="entry name" value="D-2-HYDROXYGLUTARATE DEHYDROGENASE, MITOCHONDRIAL"/>
    <property type="match status" value="1"/>
</dbReference>
<evidence type="ECO:0000256" key="3">
    <source>
        <dbReference type="ARBA" id="ARBA00022630"/>
    </source>
</evidence>
<dbReference type="FunFam" id="3.30.70.2740:FF:000002">
    <property type="entry name" value="D-2-hydroxyglutarate dehydrogenase mitochondrial"/>
    <property type="match status" value="1"/>
</dbReference>
<comment type="cofactor">
    <cofactor evidence="1">
        <name>FAD</name>
        <dbReference type="ChEBI" id="CHEBI:57692"/>
    </cofactor>
</comment>